<organism evidence="2 3">
    <name type="scientific">Bugula neritina</name>
    <name type="common">Brown bryozoan</name>
    <name type="synonym">Sertularia neritina</name>
    <dbReference type="NCBI Taxonomy" id="10212"/>
    <lineage>
        <taxon>Eukaryota</taxon>
        <taxon>Metazoa</taxon>
        <taxon>Spiralia</taxon>
        <taxon>Lophotrochozoa</taxon>
        <taxon>Bryozoa</taxon>
        <taxon>Gymnolaemata</taxon>
        <taxon>Cheilostomatida</taxon>
        <taxon>Flustrina</taxon>
        <taxon>Buguloidea</taxon>
        <taxon>Bugulidae</taxon>
        <taxon>Bugula</taxon>
    </lineage>
</organism>
<feature type="signal peptide" evidence="1">
    <location>
        <begin position="1"/>
        <end position="22"/>
    </location>
</feature>
<sequence>MKGWCITATVLLLQLFIENIDTSEHDSPPVFTQLNTLKYIDPVIVNASDNGNVLQCTAVNADRVTWRYKKTVSTQDYDSLPQGLVQTNAFRNPTNGYLTRTLATDSTRSSTKLSFTGYYFCVASNNYGYFDESPPLHLITPGKYKATVLL</sequence>
<dbReference type="AlphaFoldDB" id="A0A7J7JKM6"/>
<feature type="chain" id="PRO_5029669997" evidence="1">
    <location>
        <begin position="23"/>
        <end position="150"/>
    </location>
</feature>
<comment type="caution">
    <text evidence="2">The sequence shown here is derived from an EMBL/GenBank/DDBJ whole genome shotgun (WGS) entry which is preliminary data.</text>
</comment>
<keyword evidence="1" id="KW-0732">Signal</keyword>
<gene>
    <name evidence="2" type="ORF">EB796_014822</name>
</gene>
<protein>
    <submittedName>
        <fullName evidence="2">Uncharacterized protein</fullName>
    </submittedName>
</protein>
<evidence type="ECO:0000313" key="3">
    <source>
        <dbReference type="Proteomes" id="UP000593567"/>
    </source>
</evidence>
<name>A0A7J7JKM6_BUGNE</name>
<dbReference type="EMBL" id="VXIV02002194">
    <property type="protein sequence ID" value="KAF6026870.1"/>
    <property type="molecule type" value="Genomic_DNA"/>
</dbReference>
<dbReference type="Proteomes" id="UP000593567">
    <property type="component" value="Unassembled WGS sequence"/>
</dbReference>
<evidence type="ECO:0000256" key="1">
    <source>
        <dbReference type="SAM" id="SignalP"/>
    </source>
</evidence>
<evidence type="ECO:0000313" key="2">
    <source>
        <dbReference type="EMBL" id="KAF6026870.1"/>
    </source>
</evidence>
<reference evidence="2" key="1">
    <citation type="submission" date="2020-06" db="EMBL/GenBank/DDBJ databases">
        <title>Draft genome of Bugula neritina, a colonial animal packing powerful symbionts and potential medicines.</title>
        <authorList>
            <person name="Rayko M."/>
        </authorList>
    </citation>
    <scope>NUCLEOTIDE SEQUENCE [LARGE SCALE GENOMIC DNA]</scope>
    <source>
        <strain evidence="2">Kwan_BN1</strain>
    </source>
</reference>
<keyword evidence="3" id="KW-1185">Reference proteome</keyword>
<proteinExistence type="predicted"/>
<accession>A0A7J7JKM6</accession>